<keyword evidence="1" id="KW-0732">Signal</keyword>
<dbReference type="PANTHER" id="PTHR46825">
    <property type="entry name" value="D-ALANYL-D-ALANINE-CARBOXYPEPTIDASE/ENDOPEPTIDASE AMPH"/>
    <property type="match status" value="1"/>
</dbReference>
<evidence type="ECO:0000313" key="3">
    <source>
        <dbReference type="EMBL" id="MDJ1500087.1"/>
    </source>
</evidence>
<organism evidence="3 4">
    <name type="scientific">Xanthocytophaga agilis</name>
    <dbReference type="NCBI Taxonomy" id="3048010"/>
    <lineage>
        <taxon>Bacteria</taxon>
        <taxon>Pseudomonadati</taxon>
        <taxon>Bacteroidota</taxon>
        <taxon>Cytophagia</taxon>
        <taxon>Cytophagales</taxon>
        <taxon>Rhodocytophagaceae</taxon>
        <taxon>Xanthocytophaga</taxon>
    </lineage>
</organism>
<evidence type="ECO:0000313" key="4">
    <source>
        <dbReference type="Proteomes" id="UP001232063"/>
    </source>
</evidence>
<feature type="domain" description="Beta-lactamase-related" evidence="2">
    <location>
        <begin position="56"/>
        <end position="366"/>
    </location>
</feature>
<dbReference type="SUPFAM" id="SSF56601">
    <property type="entry name" value="beta-lactamase/transpeptidase-like"/>
    <property type="match status" value="1"/>
</dbReference>
<dbReference type="RefSeq" id="WP_314509613.1">
    <property type="nucleotide sequence ID" value="NZ_JASJOU010000001.1"/>
</dbReference>
<dbReference type="GO" id="GO:0016787">
    <property type="term" value="F:hydrolase activity"/>
    <property type="evidence" value="ECO:0007669"/>
    <property type="project" value="UniProtKB-KW"/>
</dbReference>
<dbReference type="EC" id="3.1.1.103" evidence="3"/>
<sequence length="392" mass="44070">MKTLQKLICISLFALLGNCKTAEIVPVSECTLPIETDNTSFPQNAALLNLLKIYTQKGLPGLSVLVKTSNGLWIGASGKAGIEENQDMQPCHIHYLASIAKTYTAVVIMKLVETQKIDLDSPISQYLDTNIYKKIGNGDKATVRQLLNHTSGIRDYVSEINYNTDILNNPMAKYSTDKYLGYIYTKEPYFEPGTDYTYSNTNFLLLALIAEKVTGKPLESLYRDIVFEPLGLQQTYYHTLNQGNLVNSYFDRFGDGKLENISSIMKHLLPTYSGDDGIVATPYDMYLFLDALVTNKLVSESSLMQMTAWVHTRKDPDRPEYGLGLTYMKSDYGDGFGHGGTAGGASAKMYYFPDKQTYLIVCMNQGTFFYSPIQDVYDEFWLELQKIMLANQ</sequence>
<evidence type="ECO:0000259" key="2">
    <source>
        <dbReference type="Pfam" id="PF00144"/>
    </source>
</evidence>
<dbReference type="Proteomes" id="UP001232063">
    <property type="component" value="Unassembled WGS sequence"/>
</dbReference>
<protein>
    <submittedName>
        <fullName evidence="3">Serine hydrolase domain-containing protein</fullName>
        <ecNumber evidence="3">3.1.1.103</ecNumber>
    </submittedName>
</protein>
<comment type="caution">
    <text evidence="3">The sequence shown here is derived from an EMBL/GenBank/DDBJ whole genome shotgun (WGS) entry which is preliminary data.</text>
</comment>
<name>A0AAE3UEC4_9BACT</name>
<dbReference type="InterPro" id="IPR001466">
    <property type="entry name" value="Beta-lactam-related"/>
</dbReference>
<accession>A0AAE3UEC4</accession>
<proteinExistence type="predicted"/>
<feature type="signal peptide" evidence="1">
    <location>
        <begin position="1"/>
        <end position="22"/>
    </location>
</feature>
<gene>
    <name evidence="3" type="ORF">QNI22_05500</name>
</gene>
<feature type="chain" id="PRO_5041974693" evidence="1">
    <location>
        <begin position="23"/>
        <end position="392"/>
    </location>
</feature>
<dbReference type="Gene3D" id="3.40.710.10">
    <property type="entry name" value="DD-peptidase/beta-lactamase superfamily"/>
    <property type="match status" value="1"/>
</dbReference>
<reference evidence="3" key="1">
    <citation type="submission" date="2023-05" db="EMBL/GenBank/DDBJ databases">
        <authorList>
            <person name="Zhang X."/>
        </authorList>
    </citation>
    <scope>NUCLEOTIDE SEQUENCE</scope>
    <source>
        <strain evidence="3">BD1B2-1</strain>
    </source>
</reference>
<dbReference type="InterPro" id="IPR012338">
    <property type="entry name" value="Beta-lactam/transpept-like"/>
</dbReference>
<keyword evidence="4" id="KW-1185">Reference proteome</keyword>
<evidence type="ECO:0000256" key="1">
    <source>
        <dbReference type="SAM" id="SignalP"/>
    </source>
</evidence>
<dbReference type="PANTHER" id="PTHR46825:SF7">
    <property type="entry name" value="D-ALANYL-D-ALANINE CARBOXYPEPTIDASE"/>
    <property type="match status" value="1"/>
</dbReference>
<dbReference type="Pfam" id="PF00144">
    <property type="entry name" value="Beta-lactamase"/>
    <property type="match status" value="1"/>
</dbReference>
<dbReference type="EMBL" id="JASJOU010000001">
    <property type="protein sequence ID" value="MDJ1500087.1"/>
    <property type="molecule type" value="Genomic_DNA"/>
</dbReference>
<dbReference type="AlphaFoldDB" id="A0AAE3UEC4"/>
<dbReference type="InterPro" id="IPR050491">
    <property type="entry name" value="AmpC-like"/>
</dbReference>
<keyword evidence="3" id="KW-0378">Hydrolase</keyword>